<evidence type="ECO:0000256" key="3">
    <source>
        <dbReference type="ARBA" id="ARBA00022964"/>
    </source>
</evidence>
<dbReference type="EMBL" id="JAVRIB010000006">
    <property type="protein sequence ID" value="MDT0634792.1"/>
    <property type="molecule type" value="Genomic_DNA"/>
</dbReference>
<evidence type="ECO:0000256" key="4">
    <source>
        <dbReference type="ARBA" id="ARBA00023002"/>
    </source>
</evidence>
<name>A0ABU3BZQ1_9GAMM</name>
<dbReference type="PROSITE" id="PS51471">
    <property type="entry name" value="FE2OG_OXY"/>
    <property type="match status" value="1"/>
</dbReference>
<keyword evidence="5" id="KW-0408">Iron</keyword>
<dbReference type="PANTHER" id="PTHR16557:SF2">
    <property type="entry name" value="NUCLEIC ACID DIOXYGENASE ALKBH1"/>
    <property type="match status" value="1"/>
</dbReference>
<feature type="domain" description="Fe2OG dioxygenase" evidence="6">
    <location>
        <begin position="119"/>
        <end position="219"/>
    </location>
</feature>
<dbReference type="NCBIfam" id="NF011930">
    <property type="entry name" value="PRK15401.1"/>
    <property type="match status" value="1"/>
</dbReference>
<evidence type="ECO:0000259" key="6">
    <source>
        <dbReference type="PROSITE" id="PS51471"/>
    </source>
</evidence>
<comment type="cofactor">
    <cofactor evidence="1">
        <name>Fe(2+)</name>
        <dbReference type="ChEBI" id="CHEBI:29033"/>
    </cofactor>
</comment>
<dbReference type="EC" id="1.14.11.33" evidence="7"/>
<sequence length="219" mass="23990">MTGSAGHTKDLFAPAGHWEELAAGAMILRGFARDHETEMAAAIEQVTAAAPFRHMQTPGGHRMSAAMSNCGEFGWTTDRRGYRYTREDPETGHPWPAMPDVFRNIAVTAAEAASFPGFDPDACLINRYQPGARMGLHQDRNERDFDAPIVSVSLGLPATFLFGGERRADRSLRLPLEHGDVVVWGAAARLRYHGIAPLRSGSHPFAGEARLNLTLRRAQ</sequence>
<dbReference type="GO" id="GO:0035516">
    <property type="term" value="F:broad specificity oxidative DNA demethylase activity"/>
    <property type="evidence" value="ECO:0007669"/>
    <property type="project" value="UniProtKB-EC"/>
</dbReference>
<keyword evidence="4 7" id="KW-0560">Oxidoreductase</keyword>
<dbReference type="SUPFAM" id="SSF51197">
    <property type="entry name" value="Clavaminate synthase-like"/>
    <property type="match status" value="1"/>
</dbReference>
<dbReference type="InterPro" id="IPR037151">
    <property type="entry name" value="AlkB-like_sf"/>
</dbReference>
<dbReference type="Pfam" id="PF13532">
    <property type="entry name" value="2OG-FeII_Oxy_2"/>
    <property type="match status" value="1"/>
</dbReference>
<keyword evidence="3" id="KW-0223">Dioxygenase</keyword>
<dbReference type="InterPro" id="IPR027450">
    <property type="entry name" value="AlkB-like"/>
</dbReference>
<dbReference type="Proteomes" id="UP001251857">
    <property type="component" value="Unassembled WGS sequence"/>
</dbReference>
<evidence type="ECO:0000256" key="5">
    <source>
        <dbReference type="ARBA" id="ARBA00023004"/>
    </source>
</evidence>
<keyword evidence="8" id="KW-1185">Reference proteome</keyword>
<keyword evidence="2" id="KW-0479">Metal-binding</keyword>
<dbReference type="InterPro" id="IPR005123">
    <property type="entry name" value="Oxoglu/Fe-dep_dioxygenase_dom"/>
</dbReference>
<evidence type="ECO:0000256" key="2">
    <source>
        <dbReference type="ARBA" id="ARBA00022723"/>
    </source>
</evidence>
<dbReference type="PANTHER" id="PTHR16557">
    <property type="entry name" value="ALKYLATED DNA REPAIR PROTEIN ALKB-RELATED"/>
    <property type="match status" value="1"/>
</dbReference>
<organism evidence="7 8">
    <name type="scientific">Spectribacter hydrogenoxidans</name>
    <dbReference type="NCBI Taxonomy" id="3075608"/>
    <lineage>
        <taxon>Bacteria</taxon>
        <taxon>Pseudomonadati</taxon>
        <taxon>Pseudomonadota</taxon>
        <taxon>Gammaproteobacteria</taxon>
        <taxon>Salinisphaerales</taxon>
        <taxon>Salinisphaeraceae</taxon>
        <taxon>Spectribacter</taxon>
    </lineage>
</organism>
<evidence type="ECO:0000313" key="8">
    <source>
        <dbReference type="Proteomes" id="UP001251857"/>
    </source>
</evidence>
<accession>A0ABU3BZQ1</accession>
<dbReference type="RefSeq" id="WP_311652603.1">
    <property type="nucleotide sequence ID" value="NZ_JAVRIB010000006.1"/>
</dbReference>
<gene>
    <name evidence="7" type="primary">alkB</name>
    <name evidence="7" type="ORF">RM532_07455</name>
</gene>
<evidence type="ECO:0000313" key="7">
    <source>
        <dbReference type="EMBL" id="MDT0634792.1"/>
    </source>
</evidence>
<dbReference type="InterPro" id="IPR004574">
    <property type="entry name" value="Alkb"/>
</dbReference>
<reference evidence="7 8" key="1">
    <citation type="submission" date="2023-09" db="EMBL/GenBank/DDBJ databases">
        <authorList>
            <person name="Rey-Velasco X."/>
        </authorList>
    </citation>
    <scope>NUCLEOTIDE SEQUENCE [LARGE SCALE GENOMIC DNA]</scope>
    <source>
        <strain evidence="7 8">W335</strain>
    </source>
</reference>
<protein>
    <submittedName>
        <fullName evidence="7">DNA oxidative demethylase AlkB</fullName>
        <ecNumber evidence="7">1.14.11.33</ecNumber>
    </submittedName>
</protein>
<proteinExistence type="predicted"/>
<comment type="caution">
    <text evidence="7">The sequence shown here is derived from an EMBL/GenBank/DDBJ whole genome shotgun (WGS) entry which is preliminary data.</text>
</comment>
<evidence type="ECO:0000256" key="1">
    <source>
        <dbReference type="ARBA" id="ARBA00001954"/>
    </source>
</evidence>
<dbReference type="Gene3D" id="2.60.120.590">
    <property type="entry name" value="Alpha-ketoglutarate-dependent dioxygenase AlkB-like"/>
    <property type="match status" value="1"/>
</dbReference>